<dbReference type="InterPro" id="IPR035901">
    <property type="entry name" value="GIY-YIG_endonuc_sf"/>
</dbReference>
<dbReference type="AlphaFoldDB" id="A0A348W999"/>
<feature type="domain" description="GIY-YIG" evidence="1">
    <location>
        <begin position="114"/>
        <end position="203"/>
    </location>
</feature>
<accession>A0A348W999</accession>
<comment type="caution">
    <text evidence="2">The sequence shown here is derived from an EMBL/GenBank/DDBJ whole genome shotgun (WGS) entry which is preliminary data.</text>
</comment>
<gene>
    <name evidence="2" type="ORF">DCS45_04420</name>
</gene>
<dbReference type="EMBL" id="DMVW01000045">
    <property type="protein sequence ID" value="HAR51111.1"/>
    <property type="molecule type" value="Genomic_DNA"/>
</dbReference>
<evidence type="ECO:0000259" key="1">
    <source>
        <dbReference type="PROSITE" id="PS50164"/>
    </source>
</evidence>
<reference evidence="2 3" key="1">
    <citation type="journal article" date="2018" name="Nat. Biotechnol.">
        <title>A standardized bacterial taxonomy based on genome phylogeny substantially revises the tree of life.</title>
        <authorList>
            <person name="Parks D.H."/>
            <person name="Chuvochina M."/>
            <person name="Waite D.W."/>
            <person name="Rinke C."/>
            <person name="Skarshewski A."/>
            <person name="Chaumeil P.A."/>
            <person name="Hugenholtz P."/>
        </authorList>
    </citation>
    <scope>NUCLEOTIDE SEQUENCE [LARGE SCALE GENOMIC DNA]</scope>
    <source>
        <strain evidence="2">UBA9169</strain>
    </source>
</reference>
<dbReference type="Gene3D" id="3.40.1440.10">
    <property type="entry name" value="GIY-YIG endonuclease"/>
    <property type="match status" value="1"/>
</dbReference>
<proteinExistence type="predicted"/>
<dbReference type="PROSITE" id="PS50164">
    <property type="entry name" value="GIY_YIG"/>
    <property type="match status" value="1"/>
</dbReference>
<dbReference type="CDD" id="cd10446">
    <property type="entry name" value="GIY-YIG_unchar_1"/>
    <property type="match status" value="1"/>
</dbReference>
<evidence type="ECO:0000313" key="3">
    <source>
        <dbReference type="Proteomes" id="UP000264719"/>
    </source>
</evidence>
<dbReference type="Proteomes" id="UP000264719">
    <property type="component" value="Unassembled WGS sequence"/>
</dbReference>
<name>A0A348W999_9RHOB</name>
<sequence>MFVGAYRILDEWVFPEETRQPIFHDPIFGANDHEEHMRYDLQRMENFEDLVGKLLIEWGGSTRAWSQWPAQQEKPIIEIRAHQEAEPFPGFSRFHSQIHELEFLPSSWQGALASVGGVYLLVCADTGEQYVGSAYGEGGFLNRWKAYAANGHGGNRLLMERESASYAVSILEVASPDMSASDIIHRETAWKIKLGSRAHGLNAN</sequence>
<organism evidence="2 3">
    <name type="scientific">Roseovarius nubinhibens</name>
    <dbReference type="NCBI Taxonomy" id="314263"/>
    <lineage>
        <taxon>Bacteria</taxon>
        <taxon>Pseudomonadati</taxon>
        <taxon>Pseudomonadota</taxon>
        <taxon>Alphaproteobacteria</taxon>
        <taxon>Rhodobacterales</taxon>
        <taxon>Roseobacteraceae</taxon>
        <taxon>Roseovarius</taxon>
    </lineage>
</organism>
<dbReference type="InterPro" id="IPR000305">
    <property type="entry name" value="GIY-YIG_endonuc"/>
</dbReference>
<evidence type="ECO:0000313" key="2">
    <source>
        <dbReference type="EMBL" id="HAR51111.1"/>
    </source>
</evidence>
<dbReference type="SUPFAM" id="SSF82771">
    <property type="entry name" value="GIY-YIG endonuclease"/>
    <property type="match status" value="1"/>
</dbReference>
<protein>
    <recommendedName>
        <fullName evidence="1">GIY-YIG domain-containing protein</fullName>
    </recommendedName>
</protein>